<dbReference type="CDD" id="cd00657">
    <property type="entry name" value="Ferritin_like"/>
    <property type="match status" value="1"/>
</dbReference>
<dbReference type="PIRSF" id="PIRSF012318">
    <property type="entry name" value="UCP012318"/>
    <property type="match status" value="1"/>
</dbReference>
<dbReference type="STRING" id="1125411.W908_02825"/>
<proteinExistence type="predicted"/>
<dbReference type="InterPro" id="IPR009078">
    <property type="entry name" value="Ferritin-like_SF"/>
</dbReference>
<accession>A0A0M4M251</accession>
<evidence type="ECO:0000313" key="2">
    <source>
        <dbReference type="Proteomes" id="UP000068905"/>
    </source>
</evidence>
<dbReference type="Proteomes" id="UP000068905">
    <property type="component" value="Chromosome"/>
</dbReference>
<sequence length="266" mass="31012">MSLFRLAYDALICNDVSEKVILTSKLIHYKGLKDAYPKCKIKKIPIPGRPQKPTLVNFNGAPKRDKSELGMIKNIHAICHIEFNAINLALDAIYRFQEMPIEYYDDWIKVAIEESYHFTLLRKYLESLEYQYGDFDAHNGLWQMTVETDYDVLARMALVPRVLEARGLDVTPSIKKKFSGSKYNEMVSILDIIFEDEIGHVKIGNFWYQYLCKKRKIDPIKTFDQLIKKHIGTNLRGPFNIEARLLSDFSQSELDYLEHPELLIIK</sequence>
<dbReference type="PANTHER" id="PTHR42782">
    <property type="entry name" value="SI:CH73-314G15.3"/>
    <property type="match status" value="1"/>
</dbReference>
<dbReference type="RefSeq" id="WP_053819841.1">
    <property type="nucleotide sequence ID" value="NZ_CP006911.1"/>
</dbReference>
<evidence type="ECO:0000313" key="1">
    <source>
        <dbReference type="EMBL" id="ALE01629.1"/>
    </source>
</evidence>
<dbReference type="PATRIC" id="fig|1125411.7.peg.555"/>
<dbReference type="Pfam" id="PF04305">
    <property type="entry name" value="DUF455"/>
    <property type="match status" value="1"/>
</dbReference>
<name>A0A0M4M251_9GAMM</name>
<keyword evidence="2" id="KW-1185">Reference proteome</keyword>
<reference evidence="1 2" key="1">
    <citation type="journal article" date="2015" name="Genome Announc.">
        <title>Genome Sequence of 'Candidatus Thioglobus singularis' Strain PS1, a Mixotroph from the SUP05 Clade of Marine Gammaproteobacteria.</title>
        <authorList>
            <person name="Marshall K.T."/>
            <person name="Morris R.M."/>
        </authorList>
    </citation>
    <scope>NUCLEOTIDE SEQUENCE [LARGE SCALE GENOMIC DNA]</scope>
    <source>
        <strain evidence="1 2">PS1</strain>
    </source>
</reference>
<gene>
    <name evidence="1" type="ORF">W908_02825</name>
</gene>
<organism evidence="1 2">
    <name type="scientific">Candidatus Pseudothioglobus singularis PS1</name>
    <dbReference type="NCBI Taxonomy" id="1125411"/>
    <lineage>
        <taxon>Bacteria</taxon>
        <taxon>Pseudomonadati</taxon>
        <taxon>Pseudomonadota</taxon>
        <taxon>Gammaproteobacteria</taxon>
        <taxon>Candidatus Pseudothioglobaceae</taxon>
        <taxon>Candidatus Pseudothioglobus</taxon>
    </lineage>
</organism>
<dbReference type="InterPro" id="IPR011197">
    <property type="entry name" value="UCP012318"/>
</dbReference>
<dbReference type="SUPFAM" id="SSF47240">
    <property type="entry name" value="Ferritin-like"/>
    <property type="match status" value="1"/>
</dbReference>
<dbReference type="OrthoDB" id="9778629at2"/>
<dbReference type="EMBL" id="CP006911">
    <property type="protein sequence ID" value="ALE01629.1"/>
    <property type="molecule type" value="Genomic_DNA"/>
</dbReference>
<protein>
    <submittedName>
        <fullName evidence="1">Uncharacterized protein</fullName>
    </submittedName>
</protein>
<dbReference type="InterPro" id="IPR007402">
    <property type="entry name" value="DUF455"/>
</dbReference>
<dbReference type="AlphaFoldDB" id="A0A0M4M251"/>
<dbReference type="PANTHER" id="PTHR42782:SF4">
    <property type="entry name" value="DUF455 DOMAIN-CONTAINING PROTEIN"/>
    <property type="match status" value="1"/>
</dbReference>
<dbReference type="KEGG" id="tsn:W908_02825"/>